<accession>A0A239F2V3</accession>
<keyword evidence="2" id="KW-1185">Reference proteome</keyword>
<protein>
    <submittedName>
        <fullName evidence="1">Uncharacterized protein</fullName>
    </submittedName>
</protein>
<dbReference type="AlphaFoldDB" id="A0A239F2V3"/>
<proteinExistence type="predicted"/>
<sequence length="84" mass="9280">MAKLQLPVAIGDCDRTRALRDGSVQIDGVDPGCMTASPGNIFFRAFRHQAVGRPGSPPRCERLSDIRTTIRPRNDFKPVSNQSR</sequence>
<dbReference type="Proteomes" id="UP000198284">
    <property type="component" value="Unassembled WGS sequence"/>
</dbReference>
<evidence type="ECO:0000313" key="2">
    <source>
        <dbReference type="Proteomes" id="UP000198284"/>
    </source>
</evidence>
<gene>
    <name evidence="1" type="ORF">SAMN06265795_103117</name>
</gene>
<dbReference type="EMBL" id="FZOT01000003">
    <property type="protein sequence ID" value="SNS50502.1"/>
    <property type="molecule type" value="Genomic_DNA"/>
</dbReference>
<reference evidence="1 2" key="1">
    <citation type="submission" date="2017-06" db="EMBL/GenBank/DDBJ databases">
        <authorList>
            <person name="Kim H.J."/>
            <person name="Triplett B.A."/>
        </authorList>
    </citation>
    <scope>NUCLEOTIDE SEQUENCE [LARGE SCALE GENOMIC DNA]</scope>
    <source>
        <strain evidence="1 2">U15</strain>
    </source>
</reference>
<evidence type="ECO:0000313" key="1">
    <source>
        <dbReference type="EMBL" id="SNS50502.1"/>
    </source>
</evidence>
<name>A0A239F2V3_9BURK</name>
<organism evidence="1 2">
    <name type="scientific">Noviherbaspirillum humi</name>
    <dbReference type="NCBI Taxonomy" id="1688639"/>
    <lineage>
        <taxon>Bacteria</taxon>
        <taxon>Pseudomonadati</taxon>
        <taxon>Pseudomonadota</taxon>
        <taxon>Betaproteobacteria</taxon>
        <taxon>Burkholderiales</taxon>
        <taxon>Oxalobacteraceae</taxon>
        <taxon>Noviherbaspirillum</taxon>
    </lineage>
</organism>